<dbReference type="Proteomes" id="UP000222542">
    <property type="component" value="Unassembled WGS sequence"/>
</dbReference>
<dbReference type="OMA" id="MAECQSE"/>
<name>A0A2G2ZXA6_CAPAN</name>
<evidence type="ECO:0000256" key="3">
    <source>
        <dbReference type="ARBA" id="ARBA00022577"/>
    </source>
</evidence>
<sequence>MTITQVNAQQRCSETLTPKDCTMAECQSECLKKHNGNGVCTGGNQGPLSCVCVYNC</sequence>
<dbReference type="PANTHER" id="PTHR33830">
    <property type="entry name" value="DEFENSIN-LIKE PROTEIN 184-RELATED"/>
    <property type="match status" value="1"/>
</dbReference>
<dbReference type="AlphaFoldDB" id="A0A2G2ZXA6"/>
<dbReference type="GO" id="GO:0050832">
    <property type="term" value="P:defense response to fungus"/>
    <property type="evidence" value="ECO:0007669"/>
    <property type="project" value="UniProtKB-KW"/>
</dbReference>
<comment type="caution">
    <text evidence="6">The sequence shown here is derived from an EMBL/GenBank/DDBJ whole genome shotgun (WGS) entry which is preliminary data.</text>
</comment>
<gene>
    <name evidence="6" type="ORF">T459_08728</name>
</gene>
<keyword evidence="4" id="KW-0611">Plant defense</keyword>
<keyword evidence="2" id="KW-0929">Antimicrobial</keyword>
<evidence type="ECO:0000256" key="1">
    <source>
        <dbReference type="ARBA" id="ARBA00006722"/>
    </source>
</evidence>
<evidence type="ECO:0000256" key="2">
    <source>
        <dbReference type="ARBA" id="ARBA00022529"/>
    </source>
</evidence>
<protein>
    <submittedName>
        <fullName evidence="6">Defensin-like protein</fullName>
    </submittedName>
</protein>
<comment type="similarity">
    <text evidence="1">Belongs to the DEFL family.</text>
</comment>
<dbReference type="Pfam" id="PF07333">
    <property type="entry name" value="SLR1-BP"/>
    <property type="match status" value="1"/>
</dbReference>
<keyword evidence="5" id="KW-1015">Disulfide bond</keyword>
<evidence type="ECO:0000256" key="4">
    <source>
        <dbReference type="ARBA" id="ARBA00022821"/>
    </source>
</evidence>
<accession>A0A2G2ZXA6</accession>
<dbReference type="GO" id="GO:0031640">
    <property type="term" value="P:killing of cells of another organism"/>
    <property type="evidence" value="ECO:0007669"/>
    <property type="project" value="UniProtKB-KW"/>
</dbReference>
<dbReference type="PANTHER" id="PTHR33830:SF40">
    <property type="entry name" value="DEFENSIN-LIKE PROTEIN 163"/>
    <property type="match status" value="1"/>
</dbReference>
<reference evidence="6 7" key="2">
    <citation type="journal article" date="2017" name="Genome Biol.">
        <title>New reference genome sequences of hot pepper reveal the massive evolution of plant disease-resistance genes by retroduplication.</title>
        <authorList>
            <person name="Kim S."/>
            <person name="Park J."/>
            <person name="Yeom S.I."/>
            <person name="Kim Y.M."/>
            <person name="Seo E."/>
            <person name="Kim K.T."/>
            <person name="Kim M.S."/>
            <person name="Lee J.M."/>
            <person name="Cheong K."/>
            <person name="Shin H.S."/>
            <person name="Kim S.B."/>
            <person name="Han K."/>
            <person name="Lee J."/>
            <person name="Park M."/>
            <person name="Lee H.A."/>
            <person name="Lee H.Y."/>
            <person name="Lee Y."/>
            <person name="Oh S."/>
            <person name="Lee J.H."/>
            <person name="Choi E."/>
            <person name="Choi E."/>
            <person name="Lee S.E."/>
            <person name="Jeon J."/>
            <person name="Kim H."/>
            <person name="Choi G."/>
            <person name="Song H."/>
            <person name="Lee J."/>
            <person name="Lee S.C."/>
            <person name="Kwon J.K."/>
            <person name="Lee H.Y."/>
            <person name="Koo N."/>
            <person name="Hong Y."/>
            <person name="Kim R.W."/>
            <person name="Kang W.H."/>
            <person name="Huh J.H."/>
            <person name="Kang B.C."/>
            <person name="Yang T.J."/>
            <person name="Lee Y.H."/>
            <person name="Bennetzen J.L."/>
            <person name="Choi D."/>
        </authorList>
    </citation>
    <scope>NUCLEOTIDE SEQUENCE [LARGE SCALE GENOMIC DNA]</scope>
    <source>
        <strain evidence="7">cv. CM334</strain>
    </source>
</reference>
<evidence type="ECO:0000313" key="6">
    <source>
        <dbReference type="EMBL" id="PHT86622.1"/>
    </source>
</evidence>
<keyword evidence="7" id="KW-1185">Reference proteome</keyword>
<keyword evidence="3" id="KW-0295">Fungicide</keyword>
<evidence type="ECO:0000256" key="5">
    <source>
        <dbReference type="ARBA" id="ARBA00023157"/>
    </source>
</evidence>
<dbReference type="Gramene" id="PHT86622">
    <property type="protein sequence ID" value="PHT86622"/>
    <property type="gene ID" value="T459_08728"/>
</dbReference>
<dbReference type="SMR" id="A0A2G2ZXA6"/>
<dbReference type="EMBL" id="AYRZ02000003">
    <property type="protein sequence ID" value="PHT86622.1"/>
    <property type="molecule type" value="Genomic_DNA"/>
</dbReference>
<proteinExistence type="inferred from homology"/>
<evidence type="ECO:0000313" key="7">
    <source>
        <dbReference type="Proteomes" id="UP000222542"/>
    </source>
</evidence>
<reference evidence="6 7" key="1">
    <citation type="journal article" date="2014" name="Nat. Genet.">
        <title>Genome sequence of the hot pepper provides insights into the evolution of pungency in Capsicum species.</title>
        <authorList>
            <person name="Kim S."/>
            <person name="Park M."/>
            <person name="Yeom S.I."/>
            <person name="Kim Y.M."/>
            <person name="Lee J.M."/>
            <person name="Lee H.A."/>
            <person name="Seo E."/>
            <person name="Choi J."/>
            <person name="Cheong K."/>
            <person name="Kim K.T."/>
            <person name="Jung K."/>
            <person name="Lee G.W."/>
            <person name="Oh S.K."/>
            <person name="Bae C."/>
            <person name="Kim S.B."/>
            <person name="Lee H.Y."/>
            <person name="Kim S.Y."/>
            <person name="Kim M.S."/>
            <person name="Kang B.C."/>
            <person name="Jo Y.D."/>
            <person name="Yang H.B."/>
            <person name="Jeong H.J."/>
            <person name="Kang W.H."/>
            <person name="Kwon J.K."/>
            <person name="Shin C."/>
            <person name="Lim J.Y."/>
            <person name="Park J.H."/>
            <person name="Huh J.H."/>
            <person name="Kim J.S."/>
            <person name="Kim B.D."/>
            <person name="Cohen O."/>
            <person name="Paran I."/>
            <person name="Suh M.C."/>
            <person name="Lee S.B."/>
            <person name="Kim Y.K."/>
            <person name="Shin Y."/>
            <person name="Noh S.J."/>
            <person name="Park J."/>
            <person name="Seo Y.S."/>
            <person name="Kwon S.Y."/>
            <person name="Kim H.A."/>
            <person name="Park J.M."/>
            <person name="Kim H.J."/>
            <person name="Choi S.B."/>
            <person name="Bosland P.W."/>
            <person name="Reeves G."/>
            <person name="Jo S.H."/>
            <person name="Lee B.W."/>
            <person name="Cho H.T."/>
            <person name="Choi H.S."/>
            <person name="Lee M.S."/>
            <person name="Yu Y."/>
            <person name="Do Choi Y."/>
            <person name="Park B.S."/>
            <person name="van Deynze A."/>
            <person name="Ashrafi H."/>
            <person name="Hill T."/>
            <person name="Kim W.T."/>
            <person name="Pai H.S."/>
            <person name="Ahn H.K."/>
            <person name="Yeam I."/>
            <person name="Giovannoni J.J."/>
            <person name="Rose J.K."/>
            <person name="Sorensen I."/>
            <person name="Lee S.J."/>
            <person name="Kim R.W."/>
            <person name="Choi I.Y."/>
            <person name="Choi B.S."/>
            <person name="Lim J.S."/>
            <person name="Lee Y.H."/>
            <person name="Choi D."/>
        </authorList>
    </citation>
    <scope>NUCLEOTIDE SEQUENCE [LARGE SCALE GENOMIC DNA]</scope>
    <source>
        <strain evidence="7">cv. CM334</strain>
    </source>
</reference>
<dbReference type="InterPro" id="IPR010851">
    <property type="entry name" value="DEFL"/>
</dbReference>
<organism evidence="6 7">
    <name type="scientific">Capsicum annuum</name>
    <name type="common">Capsicum pepper</name>
    <dbReference type="NCBI Taxonomy" id="4072"/>
    <lineage>
        <taxon>Eukaryota</taxon>
        <taxon>Viridiplantae</taxon>
        <taxon>Streptophyta</taxon>
        <taxon>Embryophyta</taxon>
        <taxon>Tracheophyta</taxon>
        <taxon>Spermatophyta</taxon>
        <taxon>Magnoliopsida</taxon>
        <taxon>eudicotyledons</taxon>
        <taxon>Gunneridae</taxon>
        <taxon>Pentapetalae</taxon>
        <taxon>asterids</taxon>
        <taxon>lamiids</taxon>
        <taxon>Solanales</taxon>
        <taxon>Solanaceae</taxon>
        <taxon>Solanoideae</taxon>
        <taxon>Capsiceae</taxon>
        <taxon>Capsicum</taxon>
    </lineage>
</organism>